<keyword evidence="2" id="KW-0963">Cytoplasm</keyword>
<feature type="compositionally biased region" description="Polar residues" evidence="5">
    <location>
        <begin position="763"/>
        <end position="779"/>
    </location>
</feature>
<dbReference type="InterPro" id="IPR051756">
    <property type="entry name" value="Centrosomal_MT-associated"/>
</dbReference>
<dbReference type="GO" id="GO:0005815">
    <property type="term" value="C:microtubule organizing center"/>
    <property type="evidence" value="ECO:0007669"/>
    <property type="project" value="UniProtKB-SubCell"/>
</dbReference>
<feature type="compositionally biased region" description="Low complexity" evidence="5">
    <location>
        <begin position="849"/>
        <end position="858"/>
    </location>
</feature>
<feature type="region of interest" description="Disordered" evidence="5">
    <location>
        <begin position="958"/>
        <end position="979"/>
    </location>
</feature>
<comment type="subcellular location">
    <subcellularLocation>
        <location evidence="1">Cytoplasm</location>
        <location evidence="1">Cytoskeleton</location>
        <location evidence="1">Microtubule organizing center</location>
    </subcellularLocation>
</comment>
<dbReference type="PANTHER" id="PTHR19336:SF9">
    <property type="entry name" value="SPINDLE POLE BODY PROTEIN PPC89"/>
    <property type="match status" value="1"/>
</dbReference>
<dbReference type="EMBL" id="ML178936">
    <property type="protein sequence ID" value="TFK95132.1"/>
    <property type="molecule type" value="Genomic_DNA"/>
</dbReference>
<organism evidence="7 8">
    <name type="scientific">Pterulicium gracile</name>
    <dbReference type="NCBI Taxonomy" id="1884261"/>
    <lineage>
        <taxon>Eukaryota</taxon>
        <taxon>Fungi</taxon>
        <taxon>Dikarya</taxon>
        <taxon>Basidiomycota</taxon>
        <taxon>Agaricomycotina</taxon>
        <taxon>Agaricomycetes</taxon>
        <taxon>Agaricomycetidae</taxon>
        <taxon>Agaricales</taxon>
        <taxon>Pleurotineae</taxon>
        <taxon>Pterulaceae</taxon>
        <taxon>Pterulicium</taxon>
    </lineage>
</organism>
<feature type="domain" description="Cep57 centrosome microtubule-binding" evidence="6">
    <location>
        <begin position="982"/>
        <end position="1048"/>
    </location>
</feature>
<feature type="compositionally biased region" description="Basic and acidic residues" evidence="5">
    <location>
        <begin position="828"/>
        <end position="838"/>
    </location>
</feature>
<feature type="compositionally biased region" description="Low complexity" evidence="5">
    <location>
        <begin position="283"/>
        <end position="303"/>
    </location>
</feature>
<dbReference type="InterPro" id="IPR024957">
    <property type="entry name" value="Cep57_MT-bd_dom"/>
</dbReference>
<name>A0A5C3PZQ9_9AGAR</name>
<evidence type="ECO:0000256" key="3">
    <source>
        <dbReference type="ARBA" id="ARBA00023212"/>
    </source>
</evidence>
<feature type="compositionally biased region" description="Polar residues" evidence="5">
    <location>
        <begin position="212"/>
        <end position="224"/>
    </location>
</feature>
<feature type="region of interest" description="Disordered" evidence="5">
    <location>
        <begin position="654"/>
        <end position="911"/>
    </location>
</feature>
<dbReference type="STRING" id="1884261.A0A5C3PZQ9"/>
<evidence type="ECO:0000256" key="4">
    <source>
        <dbReference type="SAM" id="Coils"/>
    </source>
</evidence>
<accession>A0A5C3PZQ9</accession>
<dbReference type="AlphaFoldDB" id="A0A5C3PZQ9"/>
<feature type="compositionally biased region" description="Polar residues" evidence="5">
    <location>
        <begin position="174"/>
        <end position="186"/>
    </location>
</feature>
<feature type="region of interest" description="Disordered" evidence="5">
    <location>
        <begin position="267"/>
        <end position="428"/>
    </location>
</feature>
<feature type="coiled-coil region" evidence="4">
    <location>
        <begin position="617"/>
        <end position="651"/>
    </location>
</feature>
<feature type="compositionally biased region" description="Acidic residues" evidence="5">
    <location>
        <begin position="662"/>
        <end position="696"/>
    </location>
</feature>
<feature type="compositionally biased region" description="Polar residues" evidence="5">
    <location>
        <begin position="809"/>
        <end position="821"/>
    </location>
</feature>
<keyword evidence="4" id="KW-0175">Coiled coil</keyword>
<dbReference type="PANTHER" id="PTHR19336">
    <property type="entry name" value="UNCHARACTERIZED DUF1167"/>
    <property type="match status" value="1"/>
</dbReference>
<feature type="compositionally biased region" description="Basic and acidic residues" evidence="5">
    <location>
        <begin position="751"/>
        <end position="762"/>
    </location>
</feature>
<dbReference type="Proteomes" id="UP000305067">
    <property type="component" value="Unassembled WGS sequence"/>
</dbReference>
<keyword evidence="8" id="KW-1185">Reference proteome</keyword>
<evidence type="ECO:0000256" key="2">
    <source>
        <dbReference type="ARBA" id="ARBA00022490"/>
    </source>
</evidence>
<feature type="compositionally biased region" description="Basic and acidic residues" evidence="5">
    <location>
        <begin position="86"/>
        <end position="95"/>
    </location>
</feature>
<dbReference type="GO" id="GO:0008017">
    <property type="term" value="F:microtubule binding"/>
    <property type="evidence" value="ECO:0007669"/>
    <property type="project" value="InterPro"/>
</dbReference>
<evidence type="ECO:0000313" key="7">
    <source>
        <dbReference type="EMBL" id="TFK95132.1"/>
    </source>
</evidence>
<feature type="compositionally biased region" description="Low complexity" evidence="5">
    <location>
        <begin position="797"/>
        <end position="806"/>
    </location>
</feature>
<feature type="region of interest" description="Disordered" evidence="5">
    <location>
        <begin position="34"/>
        <end position="97"/>
    </location>
</feature>
<evidence type="ECO:0000259" key="6">
    <source>
        <dbReference type="Pfam" id="PF06657"/>
    </source>
</evidence>
<evidence type="ECO:0000313" key="8">
    <source>
        <dbReference type="Proteomes" id="UP000305067"/>
    </source>
</evidence>
<evidence type="ECO:0000256" key="1">
    <source>
        <dbReference type="ARBA" id="ARBA00004267"/>
    </source>
</evidence>
<feature type="compositionally biased region" description="Acidic residues" evidence="5">
    <location>
        <begin position="42"/>
        <end position="51"/>
    </location>
</feature>
<feature type="compositionally biased region" description="Polar residues" evidence="5">
    <location>
        <begin position="336"/>
        <end position="347"/>
    </location>
</feature>
<feature type="coiled-coil region" evidence="4">
    <location>
        <begin position="528"/>
        <end position="555"/>
    </location>
</feature>
<feature type="region of interest" description="Disordered" evidence="5">
    <location>
        <begin position="133"/>
        <end position="232"/>
    </location>
</feature>
<keyword evidence="3" id="KW-0206">Cytoskeleton</keyword>
<reference evidence="7 8" key="1">
    <citation type="journal article" date="2019" name="Nat. Ecol. Evol.">
        <title>Megaphylogeny resolves global patterns of mushroom evolution.</title>
        <authorList>
            <person name="Varga T."/>
            <person name="Krizsan K."/>
            <person name="Foldi C."/>
            <person name="Dima B."/>
            <person name="Sanchez-Garcia M."/>
            <person name="Sanchez-Ramirez S."/>
            <person name="Szollosi G.J."/>
            <person name="Szarkandi J.G."/>
            <person name="Papp V."/>
            <person name="Albert L."/>
            <person name="Andreopoulos W."/>
            <person name="Angelini C."/>
            <person name="Antonin V."/>
            <person name="Barry K.W."/>
            <person name="Bougher N.L."/>
            <person name="Buchanan P."/>
            <person name="Buyck B."/>
            <person name="Bense V."/>
            <person name="Catcheside P."/>
            <person name="Chovatia M."/>
            <person name="Cooper J."/>
            <person name="Damon W."/>
            <person name="Desjardin D."/>
            <person name="Finy P."/>
            <person name="Geml J."/>
            <person name="Haridas S."/>
            <person name="Hughes K."/>
            <person name="Justo A."/>
            <person name="Karasinski D."/>
            <person name="Kautmanova I."/>
            <person name="Kiss B."/>
            <person name="Kocsube S."/>
            <person name="Kotiranta H."/>
            <person name="LaButti K.M."/>
            <person name="Lechner B.E."/>
            <person name="Liimatainen K."/>
            <person name="Lipzen A."/>
            <person name="Lukacs Z."/>
            <person name="Mihaltcheva S."/>
            <person name="Morgado L.N."/>
            <person name="Niskanen T."/>
            <person name="Noordeloos M.E."/>
            <person name="Ohm R.A."/>
            <person name="Ortiz-Santana B."/>
            <person name="Ovrebo C."/>
            <person name="Racz N."/>
            <person name="Riley R."/>
            <person name="Savchenko A."/>
            <person name="Shiryaev A."/>
            <person name="Soop K."/>
            <person name="Spirin V."/>
            <person name="Szebenyi C."/>
            <person name="Tomsovsky M."/>
            <person name="Tulloss R.E."/>
            <person name="Uehling J."/>
            <person name="Grigoriev I.V."/>
            <person name="Vagvolgyi C."/>
            <person name="Papp T."/>
            <person name="Martin F.M."/>
            <person name="Miettinen O."/>
            <person name="Hibbett D.S."/>
            <person name="Nagy L.G."/>
        </authorList>
    </citation>
    <scope>NUCLEOTIDE SEQUENCE [LARGE SCALE GENOMIC DNA]</scope>
    <source>
        <strain evidence="7 8">CBS 309.79</strain>
    </source>
</reference>
<protein>
    <recommendedName>
        <fullName evidence="6">Cep57 centrosome microtubule-binding domain-containing protein</fullName>
    </recommendedName>
</protein>
<dbReference type="OrthoDB" id="76453at2759"/>
<proteinExistence type="predicted"/>
<gene>
    <name evidence="7" type="ORF">BDV98DRAFT_578288</name>
</gene>
<dbReference type="Pfam" id="PF06657">
    <property type="entry name" value="Cep57_MT_bd"/>
    <property type="match status" value="1"/>
</dbReference>
<sequence length="1076" mass="119076">MSSCSSAARSIYGDEQERDRINLERNLLAFDDYAQPSFYNNEQEDEGYSMDDGDRVGQAQAQYRGHQHSGGDVSEGGEEEYGSIEQPRRRQDSSRDISLSRLRSLRGAGAIGDDLGLGQDSEIRAWSYRSDFSVDEDDEGVSPFPSNEPTARRPPSRQQHRRTQADPSIRESPSGYTAMTDSTAQHHASALTMNAGLGGKATARRRRGVDRGNQTATTATNASLSGAEYDPDRPIYDMLARVEQDWEKGMGTYDPLVVDNSADLNAVLGDSASTPTAREIRRALSPAPSNSSASSAGRSHSNRLSPPVNRRLVASVGPRLPSASMSQPPPTRASKTRQQYHPSTTQYDYDMPTPKQHRVSFSTGPPPSNARPSRPTPTQRTASKRVHATPPSVRVEQSTGSATKRRTARRREDHAAAYASPHRGHPEQQYNNYPATYLSPARPPPNTKLVYEYASPAHGRSVHLPDFTGITQAVDSPAPVRVMMNSAGHMKKAAGGVGSGYKQYMQPPSHSQKESAILASLSSIRKRLMKLEEENGTTRHRISELEDELRRVKSRSMRRDASFDDREERHALETLVTSLHSHLERLSLEMQEQGRVLSTLLSLVKPLSSGEGRAGEQAEAQAQKAAMEQEAEKVRSQVERLACEVETLREVVEEGLRGRDTTDEEEEMEMTDVDEEQHEEEAEDDLVGDEVEEDEAPIATPTSEDPPRPTPDLIDLDVRVPSPSLKPAKRHAPNNIRMTLRSPDASVSRSLTEEFERCKLQDSTHSGLNFNPETSSSSRGGVMRTSTPPPSAHRSMSTTPSTDPPSLLIAQSQGTSQTRSRFTPVEDPFPRLDGNERRREKRSTPPPRSNASSSPRLSQAPLPQQEERGETRQRRRNSQESDSSSRSGTRRHTNVAPPPAEESIHSHQPQAHDLADHAPKMRTARLEKMFVDAPEHDEARCTACRRIGTAVPVDLQSRRAHRERVTARKCSGAHEQAPETQDSVMRRILKELEDDFAHYKSIYVNISSQYEQLDAISNVPQRNALARHLHDVIDILEQKGDQIASLSDMINTTSPKKDAADLARAGLMPLGVGQVV</sequence>
<evidence type="ECO:0000256" key="5">
    <source>
        <dbReference type="SAM" id="MobiDB-lite"/>
    </source>
</evidence>